<comment type="subcellular location">
    <subcellularLocation>
        <location evidence="1">Cytoplasm</location>
    </subcellularLocation>
</comment>
<dbReference type="InterPro" id="IPR008988">
    <property type="entry name" value="Transcriptional_repressor_C"/>
</dbReference>
<keyword evidence="4" id="KW-0408">Iron</keyword>
<evidence type="ECO:0000256" key="4">
    <source>
        <dbReference type="ARBA" id="ARBA00023004"/>
    </source>
</evidence>
<feature type="domain" description="HTH dtxR-type" evidence="8">
    <location>
        <begin position="6"/>
        <end position="54"/>
    </location>
</feature>
<evidence type="ECO:0000259" key="9">
    <source>
        <dbReference type="Pfam" id="PF02742"/>
    </source>
</evidence>
<comment type="caution">
    <text evidence="10">The sequence shown here is derived from an EMBL/GenBank/DDBJ whole genome shotgun (WGS) entry which is preliminary data.</text>
</comment>
<dbReference type="InterPro" id="IPR022689">
    <property type="entry name" value="Iron_dep_repressor"/>
</dbReference>
<evidence type="ECO:0000256" key="5">
    <source>
        <dbReference type="ARBA" id="ARBA00023015"/>
    </source>
</evidence>
<dbReference type="GO" id="GO:0003700">
    <property type="term" value="F:DNA-binding transcription factor activity"/>
    <property type="evidence" value="ECO:0007669"/>
    <property type="project" value="InterPro"/>
</dbReference>
<evidence type="ECO:0000256" key="6">
    <source>
        <dbReference type="ARBA" id="ARBA00023125"/>
    </source>
</evidence>
<dbReference type="GO" id="GO:0046983">
    <property type="term" value="F:protein dimerization activity"/>
    <property type="evidence" value="ECO:0007669"/>
    <property type="project" value="InterPro"/>
</dbReference>
<keyword evidence="6" id="KW-0238">DNA-binding</keyword>
<evidence type="ECO:0000313" key="11">
    <source>
        <dbReference type="Proteomes" id="UP000291832"/>
    </source>
</evidence>
<dbReference type="InterPro" id="IPR001367">
    <property type="entry name" value="Fe_dep_repressor"/>
</dbReference>
<evidence type="ECO:0000256" key="2">
    <source>
        <dbReference type="ARBA" id="ARBA00007871"/>
    </source>
</evidence>
<keyword evidence="5" id="KW-0805">Transcription regulation</keyword>
<gene>
    <name evidence="10" type="ORF">EV139_2046</name>
</gene>
<dbReference type="AlphaFoldDB" id="A0A4Q7TUL6"/>
<dbReference type="GO" id="GO:0003677">
    <property type="term" value="F:DNA binding"/>
    <property type="evidence" value="ECO:0007669"/>
    <property type="project" value="UniProtKB-KW"/>
</dbReference>
<evidence type="ECO:0000259" key="8">
    <source>
        <dbReference type="Pfam" id="PF01325"/>
    </source>
</evidence>
<dbReference type="SMART" id="SM00529">
    <property type="entry name" value="HTH_DTXR"/>
    <property type="match status" value="1"/>
</dbReference>
<accession>A0A4Q7TUL6</accession>
<organism evidence="10 11">
    <name type="scientific">Leucobacter luti</name>
    <dbReference type="NCBI Taxonomy" id="340320"/>
    <lineage>
        <taxon>Bacteria</taxon>
        <taxon>Bacillati</taxon>
        <taxon>Actinomycetota</taxon>
        <taxon>Actinomycetes</taxon>
        <taxon>Micrococcales</taxon>
        <taxon>Microbacteriaceae</taxon>
        <taxon>Leucobacter</taxon>
    </lineage>
</organism>
<dbReference type="InterPro" id="IPR050536">
    <property type="entry name" value="DtxR_MntR_Metal-Reg"/>
</dbReference>
<keyword evidence="7" id="KW-0804">Transcription</keyword>
<evidence type="ECO:0000256" key="1">
    <source>
        <dbReference type="ARBA" id="ARBA00004496"/>
    </source>
</evidence>
<keyword evidence="11" id="KW-1185">Reference proteome</keyword>
<dbReference type="SUPFAM" id="SSF47979">
    <property type="entry name" value="Iron-dependent repressor protein, dimerization domain"/>
    <property type="match status" value="1"/>
</dbReference>
<evidence type="ECO:0000256" key="3">
    <source>
        <dbReference type="ARBA" id="ARBA00011738"/>
    </source>
</evidence>
<dbReference type="Gene3D" id="2.30.30.90">
    <property type="match status" value="1"/>
</dbReference>
<name>A0A4Q7TUL6_9MICO</name>
<dbReference type="Gene3D" id="1.10.10.10">
    <property type="entry name" value="Winged helix-like DNA-binding domain superfamily/Winged helix DNA-binding domain"/>
    <property type="match status" value="1"/>
</dbReference>
<dbReference type="PANTHER" id="PTHR33238">
    <property type="entry name" value="IRON (METAL) DEPENDENT REPRESSOR, DTXR FAMILY"/>
    <property type="match status" value="1"/>
</dbReference>
<dbReference type="InterPro" id="IPR038157">
    <property type="entry name" value="FeoA_core_dom"/>
</dbReference>
<dbReference type="Pfam" id="PF02742">
    <property type="entry name" value="Fe_dep_repr_C"/>
    <property type="match status" value="1"/>
</dbReference>
<dbReference type="EMBL" id="SHKI01000005">
    <property type="protein sequence ID" value="RZT64625.1"/>
    <property type="molecule type" value="Genomic_DNA"/>
</dbReference>
<dbReference type="InterPro" id="IPR036388">
    <property type="entry name" value="WH-like_DNA-bd_sf"/>
</dbReference>
<dbReference type="InterPro" id="IPR036421">
    <property type="entry name" value="Fe_dep_repressor_sf"/>
</dbReference>
<dbReference type="GO" id="GO:0046914">
    <property type="term" value="F:transition metal ion binding"/>
    <property type="evidence" value="ECO:0007669"/>
    <property type="project" value="InterPro"/>
</dbReference>
<evidence type="ECO:0000256" key="7">
    <source>
        <dbReference type="ARBA" id="ARBA00023163"/>
    </source>
</evidence>
<sequence length="232" mass="25044">MDALLNPTEAYLGAVLECEEIGTDALRARLAERIGHAPSTVTQTANRLIRDGLLFAVPGDRRLYLTPEGRRLALRVMRKHRLAECLLVDTIGLDWAWAHTEASRWEHAMGDRATELIAELLHHPERSPYGNPIPTLAEAERGAALPHRDPAAVNALRRTFDADPETPASIVSIGETVQSDPALLERFAAAGALPGTAVLVERSGIGVRLTALAGPETPLDLDHAQAAQVFVA</sequence>
<dbReference type="Pfam" id="PF01325">
    <property type="entry name" value="Fe_dep_repress"/>
    <property type="match status" value="1"/>
</dbReference>
<dbReference type="RefSeq" id="WP_130454224.1">
    <property type="nucleotide sequence ID" value="NZ_QYAG01000001.1"/>
</dbReference>
<dbReference type="GO" id="GO:0005737">
    <property type="term" value="C:cytoplasm"/>
    <property type="evidence" value="ECO:0007669"/>
    <property type="project" value="UniProtKB-SubCell"/>
</dbReference>
<proteinExistence type="inferred from homology"/>
<dbReference type="InterPro" id="IPR036390">
    <property type="entry name" value="WH_DNA-bd_sf"/>
</dbReference>
<reference evidence="10 11" key="1">
    <citation type="journal article" date="2015" name="Stand. Genomic Sci.">
        <title>Genomic Encyclopedia of Bacterial and Archaeal Type Strains, Phase III: the genomes of soil and plant-associated and newly described type strains.</title>
        <authorList>
            <person name="Whitman W.B."/>
            <person name="Woyke T."/>
            <person name="Klenk H.P."/>
            <person name="Zhou Y."/>
            <person name="Lilburn T.G."/>
            <person name="Beck B.J."/>
            <person name="De Vos P."/>
            <person name="Vandamme P."/>
            <person name="Eisen J.A."/>
            <person name="Garrity G."/>
            <person name="Hugenholtz P."/>
            <person name="Kyrpides N.C."/>
        </authorList>
    </citation>
    <scope>NUCLEOTIDE SEQUENCE [LARGE SCALE GENOMIC DNA]</scope>
    <source>
        <strain evidence="10 11">RF6</strain>
    </source>
</reference>
<evidence type="ECO:0000313" key="10">
    <source>
        <dbReference type="EMBL" id="RZT64625.1"/>
    </source>
</evidence>
<comment type="subunit">
    <text evidence="3">Homodimer.</text>
</comment>
<comment type="similarity">
    <text evidence="2">Belongs to the DtxR/MntR family.</text>
</comment>
<protein>
    <submittedName>
        <fullName evidence="10">DtxR family iron (Metal) dependent repressor</fullName>
    </submittedName>
</protein>
<dbReference type="OrthoDB" id="9794394at2"/>
<feature type="domain" description="Iron dependent repressor metal binding and dimerisation" evidence="9">
    <location>
        <begin position="66"/>
        <end position="135"/>
    </location>
</feature>
<dbReference type="GO" id="GO:0045892">
    <property type="term" value="P:negative regulation of DNA-templated transcription"/>
    <property type="evidence" value="ECO:0007669"/>
    <property type="project" value="TreeGrafter"/>
</dbReference>
<dbReference type="SUPFAM" id="SSF50037">
    <property type="entry name" value="C-terminal domain of transcriptional repressors"/>
    <property type="match status" value="1"/>
</dbReference>
<dbReference type="SUPFAM" id="SSF46785">
    <property type="entry name" value="Winged helix' DNA-binding domain"/>
    <property type="match status" value="1"/>
</dbReference>
<dbReference type="PANTHER" id="PTHR33238:SF10">
    <property type="entry name" value="IRON-DEPENDENT REPRESSOR IDER"/>
    <property type="match status" value="1"/>
</dbReference>
<dbReference type="InterPro" id="IPR022687">
    <property type="entry name" value="HTH_DTXR"/>
</dbReference>
<dbReference type="Proteomes" id="UP000291832">
    <property type="component" value="Unassembled WGS sequence"/>
</dbReference>